<dbReference type="STRING" id="133383.A0A1R0H6S8"/>
<comment type="caution">
    <text evidence="8">The sequence shown here is derived from an EMBL/GenBank/DDBJ whole genome shotgun (WGS) entry which is preliminary data.</text>
</comment>
<dbReference type="GO" id="GO:0006508">
    <property type="term" value="P:proteolysis"/>
    <property type="evidence" value="ECO:0007669"/>
    <property type="project" value="UniProtKB-KW"/>
</dbReference>
<comment type="cofactor">
    <cofactor evidence="1">
        <name>Zn(2+)</name>
        <dbReference type="ChEBI" id="CHEBI:29105"/>
    </cofactor>
</comment>
<dbReference type="GO" id="GO:0004177">
    <property type="term" value="F:aminopeptidase activity"/>
    <property type="evidence" value="ECO:0007669"/>
    <property type="project" value="UniProtKB-KW"/>
</dbReference>
<dbReference type="EMBL" id="LSSL01000333">
    <property type="protein sequence ID" value="OLY84847.1"/>
    <property type="molecule type" value="Genomic_DNA"/>
</dbReference>
<keyword evidence="5 6" id="KW-0862">Zinc</keyword>
<feature type="domain" description="Peptidase M28" evidence="7">
    <location>
        <begin position="134"/>
        <end position="357"/>
    </location>
</feature>
<organism evidence="8 9">
    <name type="scientific">Smittium mucronatum</name>
    <dbReference type="NCBI Taxonomy" id="133383"/>
    <lineage>
        <taxon>Eukaryota</taxon>
        <taxon>Fungi</taxon>
        <taxon>Fungi incertae sedis</taxon>
        <taxon>Zoopagomycota</taxon>
        <taxon>Kickxellomycotina</taxon>
        <taxon>Harpellomycetes</taxon>
        <taxon>Harpellales</taxon>
        <taxon>Legeriomycetaceae</taxon>
        <taxon>Smittium</taxon>
    </lineage>
</organism>
<dbReference type="Gene3D" id="3.40.630.10">
    <property type="entry name" value="Zn peptidases"/>
    <property type="match status" value="1"/>
</dbReference>
<name>A0A1R0H6S8_9FUNG</name>
<gene>
    <name evidence="8" type="ORF">AYI68_g983</name>
</gene>
<evidence type="ECO:0000256" key="1">
    <source>
        <dbReference type="ARBA" id="ARBA00001947"/>
    </source>
</evidence>
<evidence type="ECO:0000256" key="2">
    <source>
        <dbReference type="ARBA" id="ARBA00005634"/>
    </source>
</evidence>
<keyword evidence="3 6" id="KW-0645">Protease</keyword>
<evidence type="ECO:0000259" key="7">
    <source>
        <dbReference type="Pfam" id="PF04389"/>
    </source>
</evidence>
<dbReference type="OrthoDB" id="10013407at2759"/>
<accession>A0A1R0H6S8</accession>
<sequence>MLDHRYGGNSATIKDSEIVYVKDGGCDLSEYINLEIKDKIVLFEPSKKCSLFEGSFALEKLGASAVLISTPKSAIKPSFARVRIVDWKEGDPLMNIPVLSLTFSTFKTLLAGINNGARVDLVTNTEIKVVTTSNVICEGRAGNPNNTIVIGSHLDSVAFGPGMNDNASGSAATLEIFLQISKMSRKKTLNNRLVFIWFGSEEDGLLGSRHFVRELQKSSSPHESHVRLEQIALNLNFDMIASPNYIPMIHNGSDAPSSARCGSIVVQRMFEKYFKKVADRKYKITDMVAGSDFVPFMNAGIPTGGILTGASEIKNEEERILYGGIANAQLDPCYHKDCDTINNVNEEALGLMSKGAMYTISNFAQIKDLRNQLAKCS</sequence>
<dbReference type="InterPro" id="IPR046450">
    <property type="entry name" value="PA_dom_sf"/>
</dbReference>
<keyword evidence="9" id="KW-1185">Reference proteome</keyword>
<proteinExistence type="inferred from homology"/>
<dbReference type="InterPro" id="IPR045175">
    <property type="entry name" value="M28_fam"/>
</dbReference>
<dbReference type="AlphaFoldDB" id="A0A1R0H6S8"/>
<dbReference type="GO" id="GO:0046872">
    <property type="term" value="F:metal ion binding"/>
    <property type="evidence" value="ECO:0007669"/>
    <property type="project" value="UniProtKB-KW"/>
</dbReference>
<keyword evidence="8" id="KW-0031">Aminopeptidase</keyword>
<evidence type="ECO:0000256" key="4">
    <source>
        <dbReference type="ARBA" id="ARBA00022801"/>
    </source>
</evidence>
<dbReference type="PANTHER" id="PTHR12147:SF26">
    <property type="entry name" value="PEPTIDASE M28 DOMAIN-CONTAINING PROTEIN"/>
    <property type="match status" value="1"/>
</dbReference>
<evidence type="ECO:0000256" key="6">
    <source>
        <dbReference type="RuleBase" id="RU361240"/>
    </source>
</evidence>
<reference evidence="8 9" key="1">
    <citation type="journal article" date="2016" name="Mol. Biol. Evol.">
        <title>Genome-Wide Survey of Gut Fungi (Harpellales) Reveals the First Horizontally Transferred Ubiquitin Gene from a Mosquito Host.</title>
        <authorList>
            <person name="Wang Y."/>
            <person name="White M.M."/>
            <person name="Kvist S."/>
            <person name="Moncalvo J.M."/>
        </authorList>
    </citation>
    <scope>NUCLEOTIDE SEQUENCE [LARGE SCALE GENOMIC DNA]</scope>
    <source>
        <strain evidence="8 9">ALG-7-W6</strain>
    </source>
</reference>
<dbReference type="InterPro" id="IPR007484">
    <property type="entry name" value="Peptidase_M28"/>
</dbReference>
<keyword evidence="4 6" id="KW-0378">Hydrolase</keyword>
<dbReference type="SUPFAM" id="SSF53187">
    <property type="entry name" value="Zn-dependent exopeptidases"/>
    <property type="match status" value="1"/>
</dbReference>
<dbReference type="Proteomes" id="UP000187455">
    <property type="component" value="Unassembled WGS sequence"/>
</dbReference>
<dbReference type="EC" id="3.4.-.-" evidence="6"/>
<evidence type="ECO:0000256" key="5">
    <source>
        <dbReference type="ARBA" id="ARBA00022833"/>
    </source>
</evidence>
<dbReference type="GO" id="GO:0008235">
    <property type="term" value="F:metalloexopeptidase activity"/>
    <property type="evidence" value="ECO:0007669"/>
    <property type="project" value="InterPro"/>
</dbReference>
<evidence type="ECO:0000256" key="3">
    <source>
        <dbReference type="ARBA" id="ARBA00022670"/>
    </source>
</evidence>
<keyword evidence="6" id="KW-0479">Metal-binding</keyword>
<evidence type="ECO:0000313" key="9">
    <source>
        <dbReference type="Proteomes" id="UP000187455"/>
    </source>
</evidence>
<comment type="similarity">
    <text evidence="2">Belongs to the peptidase M28 family. M28B subfamily.</text>
</comment>
<dbReference type="PANTHER" id="PTHR12147">
    <property type="entry name" value="METALLOPEPTIDASE M28 FAMILY MEMBER"/>
    <property type="match status" value="1"/>
</dbReference>
<evidence type="ECO:0000313" key="8">
    <source>
        <dbReference type="EMBL" id="OLY84847.1"/>
    </source>
</evidence>
<protein>
    <recommendedName>
        <fullName evidence="6">Peptide hydrolase</fullName>
        <ecNumber evidence="6">3.4.-.-</ecNumber>
    </recommendedName>
</protein>
<dbReference type="SUPFAM" id="SSF52025">
    <property type="entry name" value="PA domain"/>
    <property type="match status" value="1"/>
</dbReference>
<dbReference type="Pfam" id="PF04389">
    <property type="entry name" value="Peptidase_M28"/>
    <property type="match status" value="1"/>
</dbReference>